<dbReference type="EMBL" id="JAATJB010000010">
    <property type="protein sequence ID" value="NJB98775.1"/>
    <property type="molecule type" value="Genomic_DNA"/>
</dbReference>
<evidence type="ECO:0000313" key="4">
    <source>
        <dbReference type="Proteomes" id="UP000531251"/>
    </source>
</evidence>
<feature type="compositionally biased region" description="Polar residues" evidence="1">
    <location>
        <begin position="290"/>
        <end position="300"/>
    </location>
</feature>
<dbReference type="Proteomes" id="UP000531251">
    <property type="component" value="Unassembled WGS sequence"/>
</dbReference>
<proteinExistence type="predicted"/>
<feature type="signal peptide" evidence="2">
    <location>
        <begin position="1"/>
        <end position="20"/>
    </location>
</feature>
<keyword evidence="2" id="KW-0732">Signal</keyword>
<sequence>MKFRKPLFALAAVTALAAPAAIAHRMWLLPSSTVVSGTDNWVTVDAAVSNDLFYFDHRPMGAIPTITQPDGTEGKAEHHNVGQFRATFDVHLTQQGTYRIAVVNQGVFGRYTLNGETKMLPRGTTKAQLATAIPAGATDVQTSEMLARNEIFVTQGAPTNTVFKPTGEGIELVPVTHPNDLVANEPATFQFLLDGKPASGLYVTTILGGGRYRNAPKQMEQRTDASGKVTIQWPEAGMYWINVTPNAPRPEGEGEGPRPPAQAQAQAGAPHPAQGGSQGMRGVPSGRRVSYTTTLEVLAP</sequence>
<protein>
    <submittedName>
        <fullName evidence="3">Putative GH25 family protein</fullName>
    </submittedName>
</protein>
<dbReference type="Pfam" id="PF10670">
    <property type="entry name" value="DUF4198"/>
    <property type="match status" value="1"/>
</dbReference>
<organism evidence="3 4">
    <name type="scientific">Sphingomonas trueperi</name>
    <dbReference type="NCBI Taxonomy" id="53317"/>
    <lineage>
        <taxon>Bacteria</taxon>
        <taxon>Pseudomonadati</taxon>
        <taxon>Pseudomonadota</taxon>
        <taxon>Alphaproteobacteria</taxon>
        <taxon>Sphingomonadales</taxon>
        <taxon>Sphingomonadaceae</taxon>
        <taxon>Sphingomonas</taxon>
    </lineage>
</organism>
<evidence type="ECO:0000313" key="3">
    <source>
        <dbReference type="EMBL" id="NJB98775.1"/>
    </source>
</evidence>
<gene>
    <name evidence="3" type="ORF">GGR89_003112</name>
</gene>
<accession>A0A7X6BDY8</accession>
<evidence type="ECO:0000256" key="2">
    <source>
        <dbReference type="SAM" id="SignalP"/>
    </source>
</evidence>
<feature type="chain" id="PRO_5030826780" evidence="2">
    <location>
        <begin position="21"/>
        <end position="300"/>
    </location>
</feature>
<dbReference type="RefSeq" id="WP_125972277.1">
    <property type="nucleotide sequence ID" value="NZ_BAAADY010000019.1"/>
</dbReference>
<name>A0A7X6BDY8_9SPHN</name>
<keyword evidence="4" id="KW-1185">Reference proteome</keyword>
<dbReference type="AlphaFoldDB" id="A0A7X6BDY8"/>
<feature type="region of interest" description="Disordered" evidence="1">
    <location>
        <begin position="243"/>
        <end position="300"/>
    </location>
</feature>
<feature type="compositionally biased region" description="Low complexity" evidence="1">
    <location>
        <begin position="261"/>
        <end position="275"/>
    </location>
</feature>
<dbReference type="InterPro" id="IPR019613">
    <property type="entry name" value="DUF4198"/>
</dbReference>
<evidence type="ECO:0000256" key="1">
    <source>
        <dbReference type="SAM" id="MobiDB-lite"/>
    </source>
</evidence>
<reference evidence="3 4" key="1">
    <citation type="submission" date="2020-03" db="EMBL/GenBank/DDBJ databases">
        <title>Genomic Encyclopedia of Type Strains, Phase IV (KMG-IV): sequencing the most valuable type-strain genomes for metagenomic binning, comparative biology and taxonomic classification.</title>
        <authorList>
            <person name="Goeker M."/>
        </authorList>
    </citation>
    <scope>NUCLEOTIDE SEQUENCE [LARGE SCALE GENOMIC DNA]</scope>
    <source>
        <strain evidence="3 4">DSM 7225</strain>
    </source>
</reference>
<comment type="caution">
    <text evidence="3">The sequence shown here is derived from an EMBL/GenBank/DDBJ whole genome shotgun (WGS) entry which is preliminary data.</text>
</comment>